<keyword evidence="1 4" id="KW-0812">Transmembrane</keyword>
<dbReference type="PANTHER" id="PTHR23531">
    <property type="entry name" value="QUINOLENE RESISTANCE PROTEIN NORA"/>
    <property type="match status" value="1"/>
</dbReference>
<evidence type="ECO:0000259" key="5">
    <source>
        <dbReference type="PROSITE" id="PS50850"/>
    </source>
</evidence>
<dbReference type="GO" id="GO:0022857">
    <property type="term" value="F:transmembrane transporter activity"/>
    <property type="evidence" value="ECO:0007669"/>
    <property type="project" value="InterPro"/>
</dbReference>
<feature type="transmembrane region" description="Helical" evidence="4">
    <location>
        <begin position="251"/>
        <end position="269"/>
    </location>
</feature>
<feature type="domain" description="Major facilitator superfamily (MFS) profile" evidence="5">
    <location>
        <begin position="16"/>
        <end position="392"/>
    </location>
</feature>
<feature type="transmembrane region" description="Helical" evidence="4">
    <location>
        <begin position="305"/>
        <end position="330"/>
    </location>
</feature>
<feature type="transmembrane region" description="Helical" evidence="4">
    <location>
        <begin position="281"/>
        <end position="299"/>
    </location>
</feature>
<dbReference type="SUPFAM" id="SSF103473">
    <property type="entry name" value="MFS general substrate transporter"/>
    <property type="match status" value="1"/>
</dbReference>
<accession>A0A3E2BL25</accession>
<keyword evidence="3 4" id="KW-0472">Membrane</keyword>
<feature type="transmembrane region" description="Helical" evidence="4">
    <location>
        <begin position="18"/>
        <end position="42"/>
    </location>
</feature>
<dbReference type="Gene3D" id="1.20.1250.20">
    <property type="entry name" value="MFS general substrate transporter like domains"/>
    <property type="match status" value="2"/>
</dbReference>
<feature type="transmembrane region" description="Helical" evidence="4">
    <location>
        <begin position="367"/>
        <end position="385"/>
    </location>
</feature>
<feature type="transmembrane region" description="Helical" evidence="4">
    <location>
        <begin position="48"/>
        <end position="70"/>
    </location>
</feature>
<dbReference type="InterPro" id="IPR036259">
    <property type="entry name" value="MFS_trans_sf"/>
</dbReference>
<feature type="transmembrane region" description="Helical" evidence="4">
    <location>
        <begin position="82"/>
        <end position="100"/>
    </location>
</feature>
<dbReference type="InterPro" id="IPR052714">
    <property type="entry name" value="MFS_Exporter"/>
</dbReference>
<dbReference type="InterPro" id="IPR020846">
    <property type="entry name" value="MFS_dom"/>
</dbReference>
<keyword evidence="2 4" id="KW-1133">Transmembrane helix</keyword>
<evidence type="ECO:0000313" key="7">
    <source>
        <dbReference type="Proteomes" id="UP000257323"/>
    </source>
</evidence>
<sequence length="403" mass="43482">MAEKSTLDRKNRLWSRDFLLGLTAYFFLFLSVSLFFLLPLFLKQFQFSGSQVGLIMGIHSLTAIAIRPFFGSLIDRQGGKKISLLGIAILILSVPLFHLVNGGGTLPVLLRALTGIGWGISMTATITMCTDLAPVQSMARSIGIVGVAGLIANAVGPSLGEEIIRRAGFAGLFNSSLVFLLLSFLLVSLTRELPKEDREPGRSSPLSGILGSASLVVLLIIGSMPVVHGSVRGAMIYFMPLLVKALSLGRVGPFFIIFSAAAIMSRFRLGGLADRFGPKRVVLISAVIIGLNLFLIWQIKSMAGLWLTGFIGGFGQGLIFPALSTYLIYFLGRENKGLAISLYNSLFDVGMGLGSIFYGWISELAGLQPMYLVAGIILLSFTIIFKIKAPDIRRPAWIRTEGG</sequence>
<feature type="transmembrane region" description="Helical" evidence="4">
    <location>
        <begin position="138"/>
        <end position="155"/>
    </location>
</feature>
<dbReference type="InterPro" id="IPR011701">
    <property type="entry name" value="MFS"/>
</dbReference>
<proteinExistence type="predicted"/>
<name>A0A3E2BL25_9BACT</name>
<protein>
    <submittedName>
        <fullName evidence="6">Major facilitator family transporter</fullName>
    </submittedName>
</protein>
<dbReference type="Proteomes" id="UP000257323">
    <property type="component" value="Unassembled WGS sequence"/>
</dbReference>
<dbReference type="Pfam" id="PF07690">
    <property type="entry name" value="MFS_1"/>
    <property type="match status" value="1"/>
</dbReference>
<dbReference type="EMBL" id="QUAH01000010">
    <property type="protein sequence ID" value="RFT15362.1"/>
    <property type="molecule type" value="Genomic_DNA"/>
</dbReference>
<organism evidence="6 7">
    <name type="scientific">Candidatus Saccharicenans subterraneus</name>
    <dbReference type="NCBI Taxonomy" id="2508984"/>
    <lineage>
        <taxon>Bacteria</taxon>
        <taxon>Candidatus Aminicenantota</taxon>
        <taxon>Candidatus Aminicenantia</taxon>
        <taxon>Candidatus Aminicenantales</taxon>
        <taxon>Candidatus Saccharicenantaceae</taxon>
        <taxon>Candidatus Saccharicenans</taxon>
    </lineage>
</organism>
<feature type="transmembrane region" description="Helical" evidence="4">
    <location>
        <begin position="106"/>
        <end position="126"/>
    </location>
</feature>
<dbReference type="AlphaFoldDB" id="A0A3E2BL25"/>
<evidence type="ECO:0000313" key="6">
    <source>
        <dbReference type="EMBL" id="RFT15362.1"/>
    </source>
</evidence>
<feature type="transmembrane region" description="Helical" evidence="4">
    <location>
        <begin position="342"/>
        <end position="361"/>
    </location>
</feature>
<feature type="transmembrane region" description="Helical" evidence="4">
    <location>
        <begin position="208"/>
        <end position="231"/>
    </location>
</feature>
<dbReference type="PROSITE" id="PS50850">
    <property type="entry name" value="MFS"/>
    <property type="match status" value="1"/>
</dbReference>
<reference evidence="6 7" key="1">
    <citation type="submission" date="2018-08" db="EMBL/GenBank/DDBJ databases">
        <title>Genome analysis of the thermophilic bacterium of the candidate phylum Aminicenantes from deep subsurface aquifer revealed its physiology and ecological role.</title>
        <authorList>
            <person name="Kadnikov V.V."/>
            <person name="Mardanov A.V."/>
            <person name="Beletsky A.V."/>
            <person name="Karnachuk O.V."/>
            <person name="Ravin N.V."/>
        </authorList>
    </citation>
    <scope>NUCLEOTIDE SEQUENCE [LARGE SCALE GENOMIC DNA]</scope>
    <source>
        <strain evidence="6">BY38</strain>
    </source>
</reference>
<evidence type="ECO:0000256" key="1">
    <source>
        <dbReference type="ARBA" id="ARBA00022692"/>
    </source>
</evidence>
<dbReference type="PANTHER" id="PTHR23531:SF1">
    <property type="entry name" value="QUINOLENE RESISTANCE PROTEIN NORA"/>
    <property type="match status" value="1"/>
</dbReference>
<evidence type="ECO:0000256" key="2">
    <source>
        <dbReference type="ARBA" id="ARBA00022989"/>
    </source>
</evidence>
<evidence type="ECO:0000256" key="4">
    <source>
        <dbReference type="SAM" id="Phobius"/>
    </source>
</evidence>
<feature type="transmembrane region" description="Helical" evidence="4">
    <location>
        <begin position="167"/>
        <end position="187"/>
    </location>
</feature>
<evidence type="ECO:0000256" key="3">
    <source>
        <dbReference type="ARBA" id="ARBA00023136"/>
    </source>
</evidence>
<comment type="caution">
    <text evidence="6">The sequence shown here is derived from an EMBL/GenBank/DDBJ whole genome shotgun (WGS) entry which is preliminary data.</text>
</comment>
<gene>
    <name evidence="6" type="ORF">OP8BY_0471</name>
</gene>